<dbReference type="Proteomes" id="UP000199233">
    <property type="component" value="Unassembled WGS sequence"/>
</dbReference>
<gene>
    <name evidence="2" type="ORF">SAMN04488038_111144</name>
</gene>
<keyword evidence="1" id="KW-1133">Transmembrane helix</keyword>
<evidence type="ECO:0000313" key="3">
    <source>
        <dbReference type="Proteomes" id="UP000199233"/>
    </source>
</evidence>
<dbReference type="EMBL" id="FOFS01000011">
    <property type="protein sequence ID" value="SEQ85602.1"/>
    <property type="molecule type" value="Genomic_DNA"/>
</dbReference>
<dbReference type="RefSeq" id="WP_093287700.1">
    <property type="nucleotide sequence ID" value="NZ_FOFS01000011.1"/>
</dbReference>
<feature type="transmembrane region" description="Helical" evidence="1">
    <location>
        <begin position="138"/>
        <end position="167"/>
    </location>
</feature>
<proteinExistence type="predicted"/>
<evidence type="ECO:0000313" key="2">
    <source>
        <dbReference type="EMBL" id="SEQ85602.1"/>
    </source>
</evidence>
<keyword evidence="3" id="KW-1185">Reference proteome</keyword>
<reference evidence="2 3" key="1">
    <citation type="submission" date="2016-10" db="EMBL/GenBank/DDBJ databases">
        <authorList>
            <person name="de Groot N.N."/>
        </authorList>
    </citation>
    <scope>NUCLEOTIDE SEQUENCE [LARGE SCALE GENOMIC DNA]</scope>
    <source>
        <strain evidence="2 3">DSM 25927</strain>
    </source>
</reference>
<keyword evidence="1" id="KW-0472">Membrane</keyword>
<dbReference type="AlphaFoldDB" id="A0A1H9JFH4"/>
<sequence>MKPRLIALLIALLPLLVLLGPGKLMEQLSGRAHYERTADPVSLPLNLRLQGYELADVSAYWQWLGAAGQAAERRFLLMDLGFPVLYGAVLIACLLLAWRLLGQAPRGLWLLAPGLTVLADWLENSIHLQQLAHHAAGLALNASLIAIASAATRIKLVLYAWSCVLIWRLVWRGSHRRAAQA</sequence>
<dbReference type="STRING" id="489703.SAMN04488038_111144"/>
<accession>A0A1H9JFH4</accession>
<evidence type="ECO:0000256" key="1">
    <source>
        <dbReference type="SAM" id="Phobius"/>
    </source>
</evidence>
<name>A0A1H9JFH4_9GAMM</name>
<organism evidence="2 3">
    <name type="scientific">Solimonas aquatica</name>
    <dbReference type="NCBI Taxonomy" id="489703"/>
    <lineage>
        <taxon>Bacteria</taxon>
        <taxon>Pseudomonadati</taxon>
        <taxon>Pseudomonadota</taxon>
        <taxon>Gammaproteobacteria</taxon>
        <taxon>Nevskiales</taxon>
        <taxon>Nevskiaceae</taxon>
        <taxon>Solimonas</taxon>
    </lineage>
</organism>
<feature type="transmembrane region" description="Helical" evidence="1">
    <location>
        <begin position="80"/>
        <end position="101"/>
    </location>
</feature>
<keyword evidence="1" id="KW-0812">Transmembrane</keyword>
<protein>
    <submittedName>
        <fullName evidence="2">Uncharacterized protein</fullName>
    </submittedName>
</protein>
<dbReference type="OrthoDB" id="9996623at2"/>